<keyword evidence="2 7" id="KW-0699">rRNA-binding</keyword>
<evidence type="ECO:0000256" key="1">
    <source>
        <dbReference type="ARBA" id="ARBA00006471"/>
    </source>
</evidence>
<evidence type="ECO:0000313" key="8">
    <source>
        <dbReference type="EMBL" id="MAH62147.1"/>
    </source>
</evidence>
<dbReference type="EMBL" id="NZEX01000015">
    <property type="protein sequence ID" value="MAH62147.1"/>
    <property type="molecule type" value="Genomic_DNA"/>
</dbReference>
<dbReference type="SUPFAM" id="SSF56047">
    <property type="entry name" value="Ribosomal protein S8"/>
    <property type="match status" value="1"/>
</dbReference>
<evidence type="ECO:0000256" key="7">
    <source>
        <dbReference type="HAMAP-Rule" id="MF_01302"/>
    </source>
</evidence>
<dbReference type="HAMAP" id="MF_01302_B">
    <property type="entry name" value="Ribosomal_uS8_B"/>
    <property type="match status" value="1"/>
</dbReference>
<dbReference type="Gene3D" id="3.30.1490.10">
    <property type="match status" value="1"/>
</dbReference>
<dbReference type="AlphaFoldDB" id="A0A2D6YG43"/>
<dbReference type="InterPro" id="IPR035987">
    <property type="entry name" value="Ribosomal_uS8_sf"/>
</dbReference>
<name>A0A2D6YG43_9DELT</name>
<keyword evidence="4 7" id="KW-0689">Ribosomal protein</keyword>
<dbReference type="GO" id="GO:1990904">
    <property type="term" value="C:ribonucleoprotein complex"/>
    <property type="evidence" value="ECO:0007669"/>
    <property type="project" value="UniProtKB-KW"/>
</dbReference>
<dbReference type="FunFam" id="3.30.1490.10:FF:000001">
    <property type="entry name" value="30S ribosomal protein S8"/>
    <property type="match status" value="1"/>
</dbReference>
<dbReference type="GO" id="GO:0005840">
    <property type="term" value="C:ribosome"/>
    <property type="evidence" value="ECO:0007669"/>
    <property type="project" value="UniProtKB-KW"/>
</dbReference>
<keyword evidence="5 7" id="KW-0687">Ribonucleoprotein</keyword>
<dbReference type="PANTHER" id="PTHR11758">
    <property type="entry name" value="40S RIBOSOMAL PROTEIN S15A"/>
    <property type="match status" value="1"/>
</dbReference>
<accession>A0A2D6YG43</accession>
<comment type="caution">
    <text evidence="8">The sequence shown here is derived from an EMBL/GenBank/DDBJ whole genome shotgun (WGS) entry which is preliminary data.</text>
</comment>
<comment type="function">
    <text evidence="7">One of the primary rRNA binding proteins, it binds directly to 16S rRNA central domain where it helps coordinate assembly of the platform of the 30S subunit.</text>
</comment>
<dbReference type="GO" id="GO:0006412">
    <property type="term" value="P:translation"/>
    <property type="evidence" value="ECO:0007669"/>
    <property type="project" value="UniProtKB-UniRule"/>
</dbReference>
<evidence type="ECO:0000256" key="4">
    <source>
        <dbReference type="ARBA" id="ARBA00022980"/>
    </source>
</evidence>
<evidence type="ECO:0000256" key="5">
    <source>
        <dbReference type="ARBA" id="ARBA00023274"/>
    </source>
</evidence>
<reference evidence="9" key="1">
    <citation type="submission" date="2017-09" db="EMBL/GenBank/DDBJ databases">
        <title>The Reconstruction of 2,631 Draft Metagenome-Assembled Genomes from the Global Oceans.</title>
        <authorList>
            <person name="Tully B.J."/>
            <person name="Graham E.D."/>
            <person name="Heidelberg J.F."/>
        </authorList>
    </citation>
    <scope>NUCLEOTIDE SEQUENCE [LARGE SCALE GENOMIC DNA]</scope>
</reference>
<dbReference type="Pfam" id="PF00410">
    <property type="entry name" value="Ribosomal_S8"/>
    <property type="match status" value="1"/>
</dbReference>
<sequence length="131" mass="14955">MSMSDPIADLLTRIRNANQRMHAETRVPHSKIKQHILDVLKEEGFITSYEVMPSGAFRELVVQLKYYEGKRVIRNIERVSKPGLRTYQRSQDLKKVLGGQGISILSTSHGVMSDKECRSRKIGGEVLCQVW</sequence>
<dbReference type="Gene3D" id="3.30.1370.30">
    <property type="match status" value="1"/>
</dbReference>
<evidence type="ECO:0000256" key="3">
    <source>
        <dbReference type="ARBA" id="ARBA00022884"/>
    </source>
</evidence>
<protein>
    <recommendedName>
        <fullName evidence="6 7">Small ribosomal subunit protein uS8</fullName>
    </recommendedName>
</protein>
<proteinExistence type="inferred from homology"/>
<gene>
    <name evidence="7" type="primary">rpsH</name>
    <name evidence="8" type="ORF">CMN54_01605</name>
</gene>
<dbReference type="InterPro" id="IPR000630">
    <property type="entry name" value="Ribosomal_uS8"/>
</dbReference>
<comment type="subunit">
    <text evidence="7">Part of the 30S ribosomal subunit. Contacts proteins S5 and S12.</text>
</comment>
<dbReference type="Proteomes" id="UP000226525">
    <property type="component" value="Unassembled WGS sequence"/>
</dbReference>
<dbReference type="GO" id="GO:0019843">
    <property type="term" value="F:rRNA binding"/>
    <property type="evidence" value="ECO:0007669"/>
    <property type="project" value="UniProtKB-UniRule"/>
</dbReference>
<dbReference type="FunFam" id="3.30.1370.30:FF:000002">
    <property type="entry name" value="30S ribosomal protein S8"/>
    <property type="match status" value="1"/>
</dbReference>
<evidence type="ECO:0000256" key="2">
    <source>
        <dbReference type="ARBA" id="ARBA00022730"/>
    </source>
</evidence>
<dbReference type="GO" id="GO:0005737">
    <property type="term" value="C:cytoplasm"/>
    <property type="evidence" value="ECO:0007669"/>
    <property type="project" value="UniProtKB-ARBA"/>
</dbReference>
<comment type="similarity">
    <text evidence="1 7">Belongs to the universal ribosomal protein uS8 family.</text>
</comment>
<dbReference type="GO" id="GO:0003735">
    <property type="term" value="F:structural constituent of ribosome"/>
    <property type="evidence" value="ECO:0007669"/>
    <property type="project" value="InterPro"/>
</dbReference>
<dbReference type="NCBIfam" id="NF001109">
    <property type="entry name" value="PRK00136.1"/>
    <property type="match status" value="1"/>
</dbReference>
<keyword evidence="3 7" id="KW-0694">RNA-binding</keyword>
<organism evidence="8 9">
    <name type="scientific">SAR324 cluster bacterium</name>
    <dbReference type="NCBI Taxonomy" id="2024889"/>
    <lineage>
        <taxon>Bacteria</taxon>
        <taxon>Deltaproteobacteria</taxon>
        <taxon>SAR324 cluster</taxon>
    </lineage>
</organism>
<evidence type="ECO:0000313" key="9">
    <source>
        <dbReference type="Proteomes" id="UP000226525"/>
    </source>
</evidence>
<evidence type="ECO:0000256" key="6">
    <source>
        <dbReference type="ARBA" id="ARBA00035258"/>
    </source>
</evidence>